<proteinExistence type="predicted"/>
<protein>
    <submittedName>
        <fullName evidence="1">Uncharacterized protein</fullName>
    </submittedName>
</protein>
<gene>
    <name evidence="1" type="ORF">DSO57_1023181</name>
</gene>
<reference evidence="1" key="1">
    <citation type="submission" date="2022-04" db="EMBL/GenBank/DDBJ databases">
        <title>Genome of the entomopathogenic fungus Entomophthora muscae.</title>
        <authorList>
            <person name="Elya C."/>
            <person name="Lovett B.R."/>
            <person name="Lee E."/>
            <person name="Macias A.M."/>
            <person name="Hajek A.E."/>
            <person name="De Bivort B.L."/>
            <person name="Kasson M.T."/>
            <person name="De Fine Licht H.H."/>
            <person name="Stajich J.E."/>
        </authorList>
    </citation>
    <scope>NUCLEOTIDE SEQUENCE</scope>
    <source>
        <strain evidence="1">Berkeley</strain>
    </source>
</reference>
<sequence>MVIALGIACDGAIPCLQLQLNQAEYYKLIVAPQFPQNLLLAAGSAEHLLSSFLQPALAHHQMILGLHVQEILLLQAAVTHHWDQFAAYQQWIYSLFSLVSNNQCNYVTSQSCLITSIKRMRQFIPKYVRERLHEFHQLEQPWRTQVDSTLNAYLTNFEQLVQQLNKFSAYSFDQLQQVAVHAAKSLQKLGEDFDQERAATATTIAKLQTQVNDLSASKAFRAQGLPTLIHFNYSLREVLYLLFRPRMITMGKRETRFFL</sequence>
<evidence type="ECO:0000313" key="2">
    <source>
        <dbReference type="Proteomes" id="UP001165960"/>
    </source>
</evidence>
<name>A0ACC2T360_9FUNG</name>
<organism evidence="1 2">
    <name type="scientific">Entomophthora muscae</name>
    <dbReference type="NCBI Taxonomy" id="34485"/>
    <lineage>
        <taxon>Eukaryota</taxon>
        <taxon>Fungi</taxon>
        <taxon>Fungi incertae sedis</taxon>
        <taxon>Zoopagomycota</taxon>
        <taxon>Entomophthoromycotina</taxon>
        <taxon>Entomophthoromycetes</taxon>
        <taxon>Entomophthorales</taxon>
        <taxon>Entomophthoraceae</taxon>
        <taxon>Entomophthora</taxon>
    </lineage>
</organism>
<keyword evidence="2" id="KW-1185">Reference proteome</keyword>
<accession>A0ACC2T360</accession>
<dbReference type="Proteomes" id="UP001165960">
    <property type="component" value="Unassembled WGS sequence"/>
</dbReference>
<evidence type="ECO:0000313" key="1">
    <source>
        <dbReference type="EMBL" id="KAJ9068969.1"/>
    </source>
</evidence>
<dbReference type="EMBL" id="QTSX02003670">
    <property type="protein sequence ID" value="KAJ9068969.1"/>
    <property type="molecule type" value="Genomic_DNA"/>
</dbReference>
<comment type="caution">
    <text evidence="1">The sequence shown here is derived from an EMBL/GenBank/DDBJ whole genome shotgun (WGS) entry which is preliminary data.</text>
</comment>